<feature type="signal peptide" evidence="3">
    <location>
        <begin position="1"/>
        <end position="21"/>
    </location>
</feature>
<dbReference type="GO" id="GO:0008191">
    <property type="term" value="F:metalloendopeptidase inhibitor activity"/>
    <property type="evidence" value="ECO:0007669"/>
    <property type="project" value="InterPro"/>
</dbReference>
<dbReference type="GO" id="GO:0005615">
    <property type="term" value="C:extracellular space"/>
    <property type="evidence" value="ECO:0007669"/>
    <property type="project" value="TreeGrafter"/>
</dbReference>
<comment type="subcellular location">
    <subcellularLocation>
        <location evidence="1">Secreted</location>
    </subcellularLocation>
</comment>
<dbReference type="Pfam" id="PF00965">
    <property type="entry name" value="TIMP"/>
    <property type="match status" value="1"/>
</dbReference>
<dbReference type="SUPFAM" id="SSF50242">
    <property type="entry name" value="TIMP-like"/>
    <property type="match status" value="1"/>
</dbReference>
<dbReference type="OrthoDB" id="1260598at2"/>
<accession>A0A4Q7P3A8</accession>
<evidence type="ECO:0000313" key="5">
    <source>
        <dbReference type="Proteomes" id="UP000292262"/>
    </source>
</evidence>
<sequence length="158" mass="18161">MQTKHYLIILLFISSYGSLLACTCSPKENLKASVTKHYDRADVVFTGEVIKIEDAQKTQRQSSMDVIRYTFKITKIFKGNTKEDTITVSSFRGSSACGYSFTKGKAYVVYSSYMSINNKQFLQTDLCTRNQVLSSVQRKEIRLLRRKSKQYAKRNADY</sequence>
<organism evidence="4 5">
    <name type="scientific">Aquimarina brevivitae</name>
    <dbReference type="NCBI Taxonomy" id="323412"/>
    <lineage>
        <taxon>Bacteria</taxon>
        <taxon>Pseudomonadati</taxon>
        <taxon>Bacteroidota</taxon>
        <taxon>Flavobacteriia</taxon>
        <taxon>Flavobacteriales</taxon>
        <taxon>Flavobacteriaceae</taxon>
        <taxon>Aquimarina</taxon>
    </lineage>
</organism>
<dbReference type="PANTHER" id="PTHR11844:SF25">
    <property type="entry name" value="NTR DOMAIN-CONTAINING PROTEIN"/>
    <property type="match status" value="1"/>
</dbReference>
<dbReference type="EMBL" id="SGXE01000002">
    <property type="protein sequence ID" value="RZS93858.1"/>
    <property type="molecule type" value="Genomic_DNA"/>
</dbReference>
<evidence type="ECO:0000256" key="2">
    <source>
        <dbReference type="ARBA" id="ARBA00022525"/>
    </source>
</evidence>
<keyword evidence="2" id="KW-0964">Secreted</keyword>
<dbReference type="AlphaFoldDB" id="A0A4Q7P3A8"/>
<dbReference type="PROSITE" id="PS51257">
    <property type="entry name" value="PROKAR_LIPOPROTEIN"/>
    <property type="match status" value="1"/>
</dbReference>
<evidence type="ECO:0000256" key="1">
    <source>
        <dbReference type="ARBA" id="ARBA00004613"/>
    </source>
</evidence>
<dbReference type="InterPro" id="IPR008993">
    <property type="entry name" value="TIMP-like_OB-fold"/>
</dbReference>
<dbReference type="Gene3D" id="2.40.50.120">
    <property type="match status" value="1"/>
</dbReference>
<dbReference type="GO" id="GO:0002020">
    <property type="term" value="F:protease binding"/>
    <property type="evidence" value="ECO:0007669"/>
    <property type="project" value="TreeGrafter"/>
</dbReference>
<gene>
    <name evidence="4" type="ORF">EV197_2439</name>
</gene>
<keyword evidence="5" id="KW-1185">Reference proteome</keyword>
<dbReference type="PANTHER" id="PTHR11844">
    <property type="entry name" value="METALLOPROTEASE INHIBITOR"/>
    <property type="match status" value="1"/>
</dbReference>
<keyword evidence="3" id="KW-0732">Signal</keyword>
<dbReference type="InterPro" id="IPR001820">
    <property type="entry name" value="TIMP"/>
</dbReference>
<dbReference type="GO" id="GO:0051045">
    <property type="term" value="P:negative regulation of membrane protein ectodomain proteolysis"/>
    <property type="evidence" value="ECO:0007669"/>
    <property type="project" value="TreeGrafter"/>
</dbReference>
<name>A0A4Q7P3A8_9FLAO</name>
<dbReference type="Proteomes" id="UP000292262">
    <property type="component" value="Unassembled WGS sequence"/>
</dbReference>
<evidence type="ECO:0000256" key="3">
    <source>
        <dbReference type="SAM" id="SignalP"/>
    </source>
</evidence>
<proteinExistence type="predicted"/>
<dbReference type="GO" id="GO:0031012">
    <property type="term" value="C:extracellular matrix"/>
    <property type="evidence" value="ECO:0007669"/>
    <property type="project" value="TreeGrafter"/>
</dbReference>
<evidence type="ECO:0000313" key="4">
    <source>
        <dbReference type="EMBL" id="RZS93858.1"/>
    </source>
</evidence>
<protein>
    <submittedName>
        <fullName evidence="4">Tissue inhibitor of metalloproteinase</fullName>
    </submittedName>
</protein>
<feature type="chain" id="PRO_5020393994" evidence="3">
    <location>
        <begin position="22"/>
        <end position="158"/>
    </location>
</feature>
<comment type="caution">
    <text evidence="4">The sequence shown here is derived from an EMBL/GenBank/DDBJ whole genome shotgun (WGS) entry which is preliminary data.</text>
</comment>
<reference evidence="4 5" key="1">
    <citation type="submission" date="2019-02" db="EMBL/GenBank/DDBJ databases">
        <title>Genomic Encyclopedia of Type Strains, Phase IV (KMG-IV): sequencing the most valuable type-strain genomes for metagenomic binning, comparative biology and taxonomic classification.</title>
        <authorList>
            <person name="Goeker M."/>
        </authorList>
    </citation>
    <scope>NUCLEOTIDE SEQUENCE [LARGE SCALE GENOMIC DNA]</scope>
    <source>
        <strain evidence="4 5">DSM 17196</strain>
    </source>
</reference>
<dbReference type="RefSeq" id="WP_130286963.1">
    <property type="nucleotide sequence ID" value="NZ_SGXE01000002.1"/>
</dbReference>